<accession>A0A6C0J5M6</accession>
<evidence type="ECO:0000313" key="1">
    <source>
        <dbReference type="EMBL" id="QHU00932.1"/>
    </source>
</evidence>
<protein>
    <submittedName>
        <fullName evidence="1">Uncharacterized protein</fullName>
    </submittedName>
</protein>
<proteinExistence type="predicted"/>
<sequence length="210" mass="24296">MDGHSNFIIQCQNFETAEQRYIEFIKVNSNTLLPDFYKAITDHDSYYTMLSTKIVDDMKVNFPQLFNDMDQYGFLVEQTLKEQIFAGLGSRHLPMSSEIEHHVQGFIRVTKDISIFPNTVALYCSPIANPRTCQAFKSAADKIRQCISPKKVHTDFCGRHKNNGPRNMYNGRKTLNDRYEQLKTLGKGFFILEPKWLDIVLDKLFPLVSV</sequence>
<dbReference type="EMBL" id="MN740331">
    <property type="protein sequence ID" value="QHU00932.1"/>
    <property type="molecule type" value="Genomic_DNA"/>
</dbReference>
<dbReference type="AlphaFoldDB" id="A0A6C0J5M6"/>
<organism evidence="1">
    <name type="scientific">viral metagenome</name>
    <dbReference type="NCBI Taxonomy" id="1070528"/>
    <lineage>
        <taxon>unclassified sequences</taxon>
        <taxon>metagenomes</taxon>
        <taxon>organismal metagenomes</taxon>
    </lineage>
</organism>
<name>A0A6C0J5M6_9ZZZZ</name>
<reference evidence="1" key="1">
    <citation type="journal article" date="2020" name="Nature">
        <title>Giant virus diversity and host interactions through global metagenomics.</title>
        <authorList>
            <person name="Schulz F."/>
            <person name="Roux S."/>
            <person name="Paez-Espino D."/>
            <person name="Jungbluth S."/>
            <person name="Walsh D.A."/>
            <person name="Denef V.J."/>
            <person name="McMahon K.D."/>
            <person name="Konstantinidis K.T."/>
            <person name="Eloe-Fadrosh E.A."/>
            <person name="Kyrpides N.C."/>
            <person name="Woyke T."/>
        </authorList>
    </citation>
    <scope>NUCLEOTIDE SEQUENCE</scope>
    <source>
        <strain evidence="1">GVMAG-M-3300025860-20</strain>
    </source>
</reference>